<accession>A0A1B7HX29</accession>
<dbReference type="Proteomes" id="UP000078504">
    <property type="component" value="Unassembled WGS sequence"/>
</dbReference>
<organism evidence="1 2">
    <name type="scientific">Buttiauxella gaviniae ATCC 51604</name>
    <dbReference type="NCBI Taxonomy" id="1354253"/>
    <lineage>
        <taxon>Bacteria</taxon>
        <taxon>Pseudomonadati</taxon>
        <taxon>Pseudomonadota</taxon>
        <taxon>Gammaproteobacteria</taxon>
        <taxon>Enterobacterales</taxon>
        <taxon>Enterobacteriaceae</taxon>
        <taxon>Buttiauxella</taxon>
    </lineage>
</organism>
<proteinExistence type="predicted"/>
<name>A0A1B7HX29_9ENTR</name>
<reference evidence="1 2" key="1">
    <citation type="submission" date="2016-04" db="EMBL/GenBank/DDBJ databases">
        <title>ATOL: Assembling a taxonomically balanced genome-scale reconstruction of the evolutionary history of the Enterobacteriaceae.</title>
        <authorList>
            <person name="Plunkett G.III."/>
            <person name="Neeno-Eckwall E.C."/>
            <person name="Glasner J.D."/>
            <person name="Perna N.T."/>
        </authorList>
    </citation>
    <scope>NUCLEOTIDE SEQUENCE [LARGE SCALE GENOMIC DNA]</scope>
    <source>
        <strain evidence="1 2">ATCC 51604</strain>
    </source>
</reference>
<gene>
    <name evidence="1" type="ORF">M977_02756</name>
</gene>
<dbReference type="AlphaFoldDB" id="A0A1B7HX29"/>
<evidence type="ECO:0000313" key="2">
    <source>
        <dbReference type="Proteomes" id="UP000078504"/>
    </source>
</evidence>
<comment type="caution">
    <text evidence="1">The sequence shown here is derived from an EMBL/GenBank/DDBJ whole genome shotgun (WGS) entry which is preliminary data.</text>
</comment>
<sequence>MKIGLMAKSFMSLLAKPELNAEEANETASSLAIKSLLSRLPDTFRSIGNWLHDSWKSSASSMKWWKPARLLMKTLPSFNLSKLNGMSFIKRVSHQYSSEHC</sequence>
<dbReference type="EMBL" id="LXEP01000026">
    <property type="protein sequence ID" value="OAT20225.1"/>
    <property type="molecule type" value="Genomic_DNA"/>
</dbReference>
<evidence type="ECO:0000313" key="1">
    <source>
        <dbReference type="EMBL" id="OAT20225.1"/>
    </source>
</evidence>
<protein>
    <submittedName>
        <fullName evidence="1">Uncharacterized protein</fullName>
    </submittedName>
</protein>